<name>A0AAD7IZB2_9AGAR</name>
<sequence>MRGENIDNHLQDAPALEKTENHCSFRDIACFGAGHLIFRRRSTTPFRTISSACGLDHASLIDPPPSPRPPPPDDMAAFQTDYNPWIEERLRLWYMEKKPEFDLKLSDMKRDCNAALGQRIRDVLRQRPDDHQAVRALCRMAEAEEVALEQALKEGVEVEAQNLRAALLTSALDHLGEPDPTTEVRERIKDNIATTAYCSPVLAETLFWEGMHHLPNTHRKRMELDFPDRVDALLDFHCIAFHADVNVLKELYDEDLLEDVGKKTEILARHRAKMEAVMVMFAEDMKSRWAEETERLRSKRASAEWQGANDWILGASPPAKSGMRKRAHIMDPPNILGSAERGAKRAQTLPLRGILKNKSVNAPVAPEGLEEEEFPGSFFLNEIIDGEDMKEPEHHAPYPRDEIVLASHSRPQFPSASQSHYEIFHPSITNDDHMLATTPRAVNNVARLTQRFEERMEKAKGRAKFVN</sequence>
<evidence type="ECO:0000313" key="2">
    <source>
        <dbReference type="Proteomes" id="UP001215280"/>
    </source>
</evidence>
<dbReference type="AlphaFoldDB" id="A0AAD7IZB2"/>
<dbReference type="EMBL" id="JARJLG010000074">
    <property type="protein sequence ID" value="KAJ7752466.1"/>
    <property type="molecule type" value="Genomic_DNA"/>
</dbReference>
<keyword evidence="2" id="KW-1185">Reference proteome</keyword>
<accession>A0AAD7IZB2</accession>
<evidence type="ECO:0000313" key="1">
    <source>
        <dbReference type="EMBL" id="KAJ7752466.1"/>
    </source>
</evidence>
<gene>
    <name evidence="1" type="ORF">DFH07DRAFT_522045</name>
</gene>
<proteinExistence type="predicted"/>
<comment type="caution">
    <text evidence="1">The sequence shown here is derived from an EMBL/GenBank/DDBJ whole genome shotgun (WGS) entry which is preliminary data.</text>
</comment>
<protein>
    <submittedName>
        <fullName evidence="1">Uncharacterized protein</fullName>
    </submittedName>
</protein>
<organism evidence="1 2">
    <name type="scientific">Mycena maculata</name>
    <dbReference type="NCBI Taxonomy" id="230809"/>
    <lineage>
        <taxon>Eukaryota</taxon>
        <taxon>Fungi</taxon>
        <taxon>Dikarya</taxon>
        <taxon>Basidiomycota</taxon>
        <taxon>Agaricomycotina</taxon>
        <taxon>Agaricomycetes</taxon>
        <taxon>Agaricomycetidae</taxon>
        <taxon>Agaricales</taxon>
        <taxon>Marasmiineae</taxon>
        <taxon>Mycenaceae</taxon>
        <taxon>Mycena</taxon>
    </lineage>
</organism>
<reference evidence="1" key="1">
    <citation type="submission" date="2023-03" db="EMBL/GenBank/DDBJ databases">
        <title>Massive genome expansion in bonnet fungi (Mycena s.s.) driven by repeated elements and novel gene families across ecological guilds.</title>
        <authorList>
            <consortium name="Lawrence Berkeley National Laboratory"/>
            <person name="Harder C.B."/>
            <person name="Miyauchi S."/>
            <person name="Viragh M."/>
            <person name="Kuo A."/>
            <person name="Thoen E."/>
            <person name="Andreopoulos B."/>
            <person name="Lu D."/>
            <person name="Skrede I."/>
            <person name="Drula E."/>
            <person name="Henrissat B."/>
            <person name="Morin E."/>
            <person name="Kohler A."/>
            <person name="Barry K."/>
            <person name="LaButti K."/>
            <person name="Morin E."/>
            <person name="Salamov A."/>
            <person name="Lipzen A."/>
            <person name="Mereny Z."/>
            <person name="Hegedus B."/>
            <person name="Baldrian P."/>
            <person name="Stursova M."/>
            <person name="Weitz H."/>
            <person name="Taylor A."/>
            <person name="Grigoriev I.V."/>
            <person name="Nagy L.G."/>
            <person name="Martin F."/>
            <person name="Kauserud H."/>
        </authorList>
    </citation>
    <scope>NUCLEOTIDE SEQUENCE</scope>
    <source>
        <strain evidence="1">CBHHK188m</strain>
    </source>
</reference>
<dbReference type="Proteomes" id="UP001215280">
    <property type="component" value="Unassembled WGS sequence"/>
</dbReference>